<dbReference type="PANTHER" id="PTHR38248">
    <property type="entry name" value="FUNK1 6"/>
    <property type="match status" value="1"/>
</dbReference>
<feature type="compositionally biased region" description="Basic and acidic residues" evidence="1">
    <location>
        <begin position="736"/>
        <end position="749"/>
    </location>
</feature>
<feature type="domain" description="Fungal-type protein kinase" evidence="2">
    <location>
        <begin position="184"/>
        <end position="536"/>
    </location>
</feature>
<dbReference type="Pfam" id="PF17667">
    <property type="entry name" value="Pkinase_fungal"/>
    <property type="match status" value="1"/>
</dbReference>
<keyword evidence="4" id="KW-1185">Reference proteome</keyword>
<dbReference type="AlphaFoldDB" id="A0A4R0RU94"/>
<evidence type="ECO:0000313" key="3">
    <source>
        <dbReference type="EMBL" id="TCD69279.1"/>
    </source>
</evidence>
<name>A0A4R0RU94_9APHY</name>
<dbReference type="InterPro" id="IPR011009">
    <property type="entry name" value="Kinase-like_dom_sf"/>
</dbReference>
<feature type="compositionally biased region" description="Polar residues" evidence="1">
    <location>
        <begin position="760"/>
        <end position="772"/>
    </location>
</feature>
<dbReference type="SUPFAM" id="SSF56112">
    <property type="entry name" value="Protein kinase-like (PK-like)"/>
    <property type="match status" value="1"/>
</dbReference>
<reference evidence="3 4" key="1">
    <citation type="submission" date="2018-11" db="EMBL/GenBank/DDBJ databases">
        <title>Genome assembly of Steccherinum ochraceum LE-BIN_3174, the white-rot fungus of the Steccherinaceae family (The Residual Polyporoid clade, Polyporales, Basidiomycota).</title>
        <authorList>
            <person name="Fedorova T.V."/>
            <person name="Glazunova O.A."/>
            <person name="Landesman E.O."/>
            <person name="Moiseenko K.V."/>
            <person name="Psurtseva N.V."/>
            <person name="Savinova O.S."/>
            <person name="Shakhova N.V."/>
            <person name="Tyazhelova T.V."/>
            <person name="Vasina D.V."/>
        </authorList>
    </citation>
    <scope>NUCLEOTIDE SEQUENCE [LARGE SCALE GENOMIC DNA]</scope>
    <source>
        <strain evidence="3 4">LE-BIN_3174</strain>
    </source>
</reference>
<dbReference type="OrthoDB" id="5592585at2759"/>
<gene>
    <name evidence="3" type="ORF">EIP91_008214</name>
</gene>
<dbReference type="Proteomes" id="UP000292702">
    <property type="component" value="Unassembled WGS sequence"/>
</dbReference>
<comment type="caution">
    <text evidence="3">The sequence shown here is derived from an EMBL/GenBank/DDBJ whole genome shotgun (WGS) entry which is preliminary data.</text>
</comment>
<dbReference type="PANTHER" id="PTHR38248:SF2">
    <property type="entry name" value="FUNK1 11"/>
    <property type="match status" value="1"/>
</dbReference>
<evidence type="ECO:0000313" key="4">
    <source>
        <dbReference type="Proteomes" id="UP000292702"/>
    </source>
</evidence>
<accession>A0A4R0RU94</accession>
<evidence type="ECO:0000256" key="1">
    <source>
        <dbReference type="SAM" id="MobiDB-lite"/>
    </source>
</evidence>
<sequence length="788" mass="87695">MSDTPPPPSPTKAIKCESSPLRTAVAGVEEYGADVHTAKEKRPLFAAETRGKWAGPMELTRFFEVTLKTDKELPDALLSSLSFNAMPEKPSTEGAMYKSFMEVIESCGLLPWDIQYKDTSSLGEASTGLKPDGALVYLTAFDKLRFEFVEVIFEFKRDEAADIFRSWEESGGRSKVFLELLSATAEDTKGQIASYVAAILARQHRIFIFVVIITGHRARFIRFDRAGALVSESFNYRRQPKIFAEFLWRYGSQSRAGRGFDPTVLPATEEEETRLFAAVQAYIKNSRKRQVPEMTVVVDRKSPYLCYKLAVRDSTGTTRSFIVQKPFSLPLSVLGRCTRAYVALDLSTGKLVCVKDYWRLADASRPAEAAIYKLLSAAEVPHLPNVLLAGDVLNEDQTHQYTQTQDWADEDGMFLCTEIRQYAHHRVAQELAFPLRTAFNSRELVLATNHAIECICKSYQEGWLHRDITPNNVMLDQDGNGVLNDWDRGIKIEPGRQTASARSGTWQFTSVALGETPGKWYHIMDDIEACYWMMLYNSIHFFQNTADRQGVAMFDYRDNDHAVELSGSKMKATFVMMMRPITFSSPPLNRLLAALQLHFRGIYALEQLPLSAGVVLPDTSSQILNLFAEALASKDWPTVNDAVDDLHPGRTMAQMTYAERVQDQLHARARKEIPADPTSPSILARRVTRAGTKRGGPPMGPSQAGPSKSKKTGADTQASGSRAKPADVSTSIEASTEPRRSTRVQERAKAKAISVPTHAMPTTANSVTSGSNGKRRSKRLLASVPSRS</sequence>
<protein>
    <recommendedName>
        <fullName evidence="2">Fungal-type protein kinase domain-containing protein</fullName>
    </recommendedName>
</protein>
<evidence type="ECO:0000259" key="2">
    <source>
        <dbReference type="Pfam" id="PF17667"/>
    </source>
</evidence>
<organism evidence="3 4">
    <name type="scientific">Steccherinum ochraceum</name>
    <dbReference type="NCBI Taxonomy" id="92696"/>
    <lineage>
        <taxon>Eukaryota</taxon>
        <taxon>Fungi</taxon>
        <taxon>Dikarya</taxon>
        <taxon>Basidiomycota</taxon>
        <taxon>Agaricomycotina</taxon>
        <taxon>Agaricomycetes</taxon>
        <taxon>Polyporales</taxon>
        <taxon>Steccherinaceae</taxon>
        <taxon>Steccherinum</taxon>
    </lineage>
</organism>
<dbReference type="InterPro" id="IPR040976">
    <property type="entry name" value="Pkinase_fungal"/>
</dbReference>
<proteinExistence type="predicted"/>
<dbReference type="Gene3D" id="1.10.510.10">
    <property type="entry name" value="Transferase(Phosphotransferase) domain 1"/>
    <property type="match status" value="1"/>
</dbReference>
<dbReference type="EMBL" id="RWJN01000045">
    <property type="protein sequence ID" value="TCD69279.1"/>
    <property type="molecule type" value="Genomic_DNA"/>
</dbReference>
<feature type="region of interest" description="Disordered" evidence="1">
    <location>
        <begin position="690"/>
        <end position="788"/>
    </location>
</feature>